<protein>
    <submittedName>
        <fullName evidence="1">Uncharacterized protein</fullName>
    </submittedName>
</protein>
<reference evidence="1" key="1">
    <citation type="submission" date="2022-11" db="EMBL/GenBank/DDBJ databases">
        <title>Chromosomal genome sequence assembly and mating type (MAT) locus characterization of the leprose asexual lichenized fungus Lepraria neglecta (Nyl.) Erichsen.</title>
        <authorList>
            <person name="Allen J.L."/>
            <person name="Pfeffer B."/>
        </authorList>
    </citation>
    <scope>NUCLEOTIDE SEQUENCE</scope>
    <source>
        <strain evidence="1">Allen 5258</strain>
    </source>
</reference>
<gene>
    <name evidence="1" type="ORF">OEA41_002568</name>
</gene>
<comment type="caution">
    <text evidence="1">The sequence shown here is derived from an EMBL/GenBank/DDBJ whole genome shotgun (WGS) entry which is preliminary data.</text>
</comment>
<accession>A0AAE0DMH0</accession>
<keyword evidence="2" id="KW-1185">Reference proteome</keyword>
<dbReference type="Proteomes" id="UP001276659">
    <property type="component" value="Unassembled WGS sequence"/>
</dbReference>
<proteinExistence type="predicted"/>
<name>A0AAE0DMH0_9LECA</name>
<evidence type="ECO:0000313" key="2">
    <source>
        <dbReference type="Proteomes" id="UP001276659"/>
    </source>
</evidence>
<dbReference type="EMBL" id="JASNWA010000006">
    <property type="protein sequence ID" value="KAK3175321.1"/>
    <property type="molecule type" value="Genomic_DNA"/>
</dbReference>
<sequence>MTLRASSAVERQNEYLKRQSWSNFVRGWSPGITATIGEHAERIQTPSQKIDACIKRLENLEKKGMNTEGNTNVHMSRTMTVVTAATSGSAQSNSTCSSIFRAYGWHMGDDETCSNGQDIDDIQRDDTSSIKAEADIGEEHSISSLNEEKGLEDFSPEDCTQTAPFSDFERDVFYQKPTLDVIDGHSDALDYTPDALSFR</sequence>
<organism evidence="1 2">
    <name type="scientific">Lepraria neglecta</name>
    <dbReference type="NCBI Taxonomy" id="209136"/>
    <lineage>
        <taxon>Eukaryota</taxon>
        <taxon>Fungi</taxon>
        <taxon>Dikarya</taxon>
        <taxon>Ascomycota</taxon>
        <taxon>Pezizomycotina</taxon>
        <taxon>Lecanoromycetes</taxon>
        <taxon>OSLEUM clade</taxon>
        <taxon>Lecanoromycetidae</taxon>
        <taxon>Lecanorales</taxon>
        <taxon>Lecanorineae</taxon>
        <taxon>Stereocaulaceae</taxon>
        <taxon>Lepraria</taxon>
    </lineage>
</organism>
<dbReference type="AlphaFoldDB" id="A0AAE0DMH0"/>
<evidence type="ECO:0000313" key="1">
    <source>
        <dbReference type="EMBL" id="KAK3175321.1"/>
    </source>
</evidence>